<dbReference type="EMBL" id="QGNW01001547">
    <property type="protein sequence ID" value="RVW37096.1"/>
    <property type="molecule type" value="Genomic_DNA"/>
</dbReference>
<dbReference type="SUPFAM" id="SSF56219">
    <property type="entry name" value="DNase I-like"/>
    <property type="match status" value="2"/>
</dbReference>
<comment type="caution">
    <text evidence="2">The sequence shown here is derived from an EMBL/GenBank/DDBJ whole genome shotgun (WGS) entry which is preliminary data.</text>
</comment>
<dbReference type="Gene3D" id="3.60.10.10">
    <property type="entry name" value="Endonuclease/exonuclease/phosphatase"/>
    <property type="match status" value="1"/>
</dbReference>
<evidence type="ECO:0000259" key="1">
    <source>
        <dbReference type="PROSITE" id="PS50878"/>
    </source>
</evidence>
<accession>A0A438DNS3</accession>
<dbReference type="InterPro" id="IPR000477">
    <property type="entry name" value="RT_dom"/>
</dbReference>
<dbReference type="Pfam" id="PF03372">
    <property type="entry name" value="Exo_endo_phos"/>
    <property type="match status" value="1"/>
</dbReference>
<protein>
    <submittedName>
        <fullName evidence="2">LINE-1 reverse transcriptase-like</fullName>
    </submittedName>
</protein>
<dbReference type="PROSITE" id="PS50878">
    <property type="entry name" value="RT_POL"/>
    <property type="match status" value="1"/>
</dbReference>
<keyword evidence="2" id="KW-0695">RNA-directed DNA polymerase</keyword>
<dbReference type="InterPro" id="IPR005135">
    <property type="entry name" value="Endo/exonuclease/phosphatase"/>
</dbReference>
<evidence type="ECO:0000313" key="2">
    <source>
        <dbReference type="EMBL" id="RVW37096.1"/>
    </source>
</evidence>
<sequence>MKGGGNSRNPKVQWQIVRGVLRLFWGDEVNLQEGNMLSLAVAEGPTVSGKGCWDLVEVNCAAIEKAWKRKSRVFFLSRSERDGKGYTAKGVVKSLGAGRFLDRRALDASGSAGVWVFTGVYGPFTKEDRESLWDEFGAIRGIWGEPWCVGGDFNIILSQGERSRQGRITSAMRRFAQVIDELELVDLPLQGGSFTWSGGLYNQVWARLDRFLVSPSWLDQFSNVIQKRLPRPISDHFPILIEGGGIRRGPSPFRFENMWLKWKGLKTSYGAGGRGCRDVFGSLESNKFAALQQVEYWDQVESERRLTEEEISIKKEAKEGYAKWVNLEEIHWRQLSRELLLREGDRNTGYFHRMATAHRMRNSMDRVKINGIWLSEEQEVRTGIADAFKQLLTEDSEWKADIGGLNLNQISQQEEEILEFPFSEDEVHSALMDMNEDKAPGSDGFTVAFWQCCWEFVKEEVLEMFKEFHEQNSFLKSLNNTFLVLLPKKGGAEELGDLRPISLLGGLYKLLAKVLANRIKKVIGKVVSPDQNAFVMGRQILDPSLIANEVIDSWQKRGEKGLICKLDIEKAYDNVNWHFLMRVLQKMGFRSKWRDWMWSCISTAKFSVLVNGVPAGFFSSSKGLRQGDPLSPYLFVMGMEVLSVLIRRAVEGGFISGCNIWRGSGLVANISHLLFADDTIVFSEAKKEHLTYLSWILCWFEAVSGLRINLAKSEIILVGVVEEIVEMAVELGCKVGKEKGGLSLRKLVLLNKTLLCKWVWRFARAKDELWKQVLTAKYGQEELGWRTKKPNGAFGVGVWKEILKESDWFPQLYAVAAHRNATVGEMWDQNSGQGGWNLKSFEKEILALLKKLKHTKEQKAMVVGKRRIKSRSSRKIFRVGCSEFMGINRGSYGFWDNRALELLGLEKIFGENWGAIRGFWSDPWCIGGDFNLVRFPRERSRGGQLQVDIRRFSKVINDLELRDLLLQGGGGLRSGLSPFRFEIMWLKVEDLKAKLKVWNKEVFKNVSSKNKRALNQMALRDSEEATIVLTIEEYNARSLVREEYKKWSLLEETLWRQKLREL</sequence>
<dbReference type="CDD" id="cd01650">
    <property type="entry name" value="RT_nLTR_like"/>
    <property type="match status" value="1"/>
</dbReference>
<gene>
    <name evidence="2" type="primary">LIN1_235</name>
    <name evidence="2" type="ORF">CK203_084546</name>
</gene>
<dbReference type="InterPro" id="IPR036691">
    <property type="entry name" value="Endo/exonu/phosph_ase_sf"/>
</dbReference>
<dbReference type="Pfam" id="PF00078">
    <property type="entry name" value="RVT_1"/>
    <property type="match status" value="1"/>
</dbReference>
<evidence type="ECO:0000313" key="3">
    <source>
        <dbReference type="Proteomes" id="UP000288805"/>
    </source>
</evidence>
<organism evidence="2 3">
    <name type="scientific">Vitis vinifera</name>
    <name type="common">Grape</name>
    <dbReference type="NCBI Taxonomy" id="29760"/>
    <lineage>
        <taxon>Eukaryota</taxon>
        <taxon>Viridiplantae</taxon>
        <taxon>Streptophyta</taxon>
        <taxon>Embryophyta</taxon>
        <taxon>Tracheophyta</taxon>
        <taxon>Spermatophyta</taxon>
        <taxon>Magnoliopsida</taxon>
        <taxon>eudicotyledons</taxon>
        <taxon>Gunneridae</taxon>
        <taxon>Pentapetalae</taxon>
        <taxon>rosids</taxon>
        <taxon>Vitales</taxon>
        <taxon>Vitaceae</taxon>
        <taxon>Viteae</taxon>
        <taxon>Vitis</taxon>
    </lineage>
</organism>
<name>A0A438DNS3_VITVI</name>
<dbReference type="AlphaFoldDB" id="A0A438DNS3"/>
<dbReference type="PANTHER" id="PTHR19446">
    <property type="entry name" value="REVERSE TRANSCRIPTASES"/>
    <property type="match status" value="1"/>
</dbReference>
<dbReference type="Proteomes" id="UP000288805">
    <property type="component" value="Unassembled WGS sequence"/>
</dbReference>
<reference evidence="2 3" key="1">
    <citation type="journal article" date="2018" name="PLoS Genet.">
        <title>Population sequencing reveals clonal diversity and ancestral inbreeding in the grapevine cultivar Chardonnay.</title>
        <authorList>
            <person name="Roach M.J."/>
            <person name="Johnson D.L."/>
            <person name="Bohlmann J."/>
            <person name="van Vuuren H.J."/>
            <person name="Jones S.J."/>
            <person name="Pretorius I.S."/>
            <person name="Schmidt S.A."/>
            <person name="Borneman A.R."/>
        </authorList>
    </citation>
    <scope>NUCLEOTIDE SEQUENCE [LARGE SCALE GENOMIC DNA]</scope>
    <source>
        <strain evidence="3">cv. Chardonnay</strain>
        <tissue evidence="2">Leaf</tissue>
    </source>
</reference>
<dbReference type="InterPro" id="IPR043502">
    <property type="entry name" value="DNA/RNA_pol_sf"/>
</dbReference>
<dbReference type="SUPFAM" id="SSF56672">
    <property type="entry name" value="DNA/RNA polymerases"/>
    <property type="match status" value="1"/>
</dbReference>
<keyword evidence="2" id="KW-0808">Transferase</keyword>
<keyword evidence="2" id="KW-0548">Nucleotidyltransferase</keyword>
<proteinExistence type="predicted"/>
<feature type="domain" description="Reverse transcriptase" evidence="1">
    <location>
        <begin position="467"/>
        <end position="744"/>
    </location>
</feature>
<dbReference type="GO" id="GO:0003964">
    <property type="term" value="F:RNA-directed DNA polymerase activity"/>
    <property type="evidence" value="ECO:0007669"/>
    <property type="project" value="UniProtKB-KW"/>
</dbReference>